<dbReference type="InterPro" id="IPR002901">
    <property type="entry name" value="MGlyc_endo_b_GlcNAc-like_dom"/>
</dbReference>
<protein>
    <submittedName>
        <fullName evidence="2">Glucosaminidase</fullName>
    </submittedName>
</protein>
<evidence type="ECO:0000259" key="1">
    <source>
        <dbReference type="SMART" id="SM00047"/>
    </source>
</evidence>
<organism evidence="2 3">
    <name type="scientific">SAR92 clade bacterium</name>
    <dbReference type="NCBI Taxonomy" id="2315479"/>
    <lineage>
        <taxon>Bacteria</taxon>
        <taxon>Pseudomonadati</taxon>
        <taxon>Pseudomonadota</taxon>
        <taxon>Gammaproteobacteria</taxon>
        <taxon>Cellvibrionales</taxon>
        <taxon>Porticoccaceae</taxon>
        <taxon>SAR92 clade</taxon>
    </lineage>
</organism>
<name>A0A520LN41_9GAMM</name>
<gene>
    <name evidence="2" type="ORF">EVB02_01415</name>
</gene>
<accession>A0A520LN41</accession>
<comment type="caution">
    <text evidence="2">The sequence shown here is derived from an EMBL/GenBank/DDBJ whole genome shotgun (WGS) entry which is preliminary data.</text>
</comment>
<dbReference type="EMBL" id="SHBO01000010">
    <property type="protein sequence ID" value="RZO07650.1"/>
    <property type="molecule type" value="Genomic_DNA"/>
</dbReference>
<dbReference type="GO" id="GO:0004040">
    <property type="term" value="F:amidase activity"/>
    <property type="evidence" value="ECO:0007669"/>
    <property type="project" value="InterPro"/>
</dbReference>
<reference evidence="2 3" key="1">
    <citation type="submission" date="2019-02" db="EMBL/GenBank/DDBJ databases">
        <title>Prokaryotic population dynamics and viral predation in marine succession experiment using metagenomics: the confinement effect.</title>
        <authorList>
            <person name="Haro-Moreno J.M."/>
            <person name="Rodriguez-Valera F."/>
            <person name="Lopez-Perez M."/>
        </authorList>
    </citation>
    <scope>NUCLEOTIDE SEQUENCE [LARGE SCALE GENOMIC DNA]</scope>
    <source>
        <strain evidence="2">MED-G169</strain>
    </source>
</reference>
<sequence length="208" mass="24135">MTEKKEAFFSFMLPLVIEKNLDIRSERQFLLSIRDKSKIEFSSSEISKVKKLGSKYRLPELDIEVDGLVQLLNRVDEIPVSMVLAQAAIESAWGTSRFARDANNLFGQWCYKKGCGLVPLRRNPGSKHEVKKFDSVEDAIEEYLHNLNTNNAYNYLREVRKNLRQDNQVLSGNKLAEGLLNYSEMREKYIEEVRAVIRINKLSKHDTY</sequence>
<dbReference type="Proteomes" id="UP000318148">
    <property type="component" value="Unassembled WGS sequence"/>
</dbReference>
<dbReference type="InterPro" id="IPR053195">
    <property type="entry name" value="Bax-like"/>
</dbReference>
<dbReference type="Pfam" id="PF01832">
    <property type="entry name" value="Glucosaminidase"/>
    <property type="match status" value="1"/>
</dbReference>
<evidence type="ECO:0000313" key="2">
    <source>
        <dbReference type="EMBL" id="RZO07650.1"/>
    </source>
</evidence>
<proteinExistence type="predicted"/>
<feature type="domain" description="Mannosyl-glycoprotein endo-beta-N-acetylglucosamidase-like" evidence="1">
    <location>
        <begin position="62"/>
        <end position="190"/>
    </location>
</feature>
<dbReference type="AlphaFoldDB" id="A0A520LN41"/>
<dbReference type="PANTHER" id="PTHR40572">
    <property type="entry name" value="PROTEIN BAX"/>
    <property type="match status" value="1"/>
</dbReference>
<dbReference type="SMART" id="SM00047">
    <property type="entry name" value="LYZ2"/>
    <property type="match status" value="1"/>
</dbReference>
<evidence type="ECO:0000313" key="3">
    <source>
        <dbReference type="Proteomes" id="UP000318148"/>
    </source>
</evidence>
<dbReference type="PANTHER" id="PTHR40572:SF1">
    <property type="entry name" value="PROTEIN BAX"/>
    <property type="match status" value="1"/>
</dbReference>
<dbReference type="Gene3D" id="1.10.530.10">
    <property type="match status" value="1"/>
</dbReference>